<comment type="caution">
    <text evidence="2">The sequence shown here is derived from an EMBL/GenBank/DDBJ whole genome shotgun (WGS) entry which is preliminary data.</text>
</comment>
<dbReference type="Proteomes" id="UP000430519">
    <property type="component" value="Unassembled WGS sequence"/>
</dbReference>
<dbReference type="RefSeq" id="WP_160981175.1">
    <property type="nucleotide sequence ID" value="NZ_WVHK01000075.1"/>
</dbReference>
<evidence type="ECO:0000313" key="3">
    <source>
        <dbReference type="Proteomes" id="UP000430519"/>
    </source>
</evidence>
<keyword evidence="3" id="KW-1185">Reference proteome</keyword>
<feature type="region of interest" description="Disordered" evidence="1">
    <location>
        <begin position="287"/>
        <end position="308"/>
    </location>
</feature>
<organism evidence="2 3">
    <name type="scientific">Deinococcus xianganensis</name>
    <dbReference type="NCBI Taxonomy" id="1507289"/>
    <lineage>
        <taxon>Bacteria</taxon>
        <taxon>Thermotogati</taxon>
        <taxon>Deinococcota</taxon>
        <taxon>Deinococci</taxon>
        <taxon>Deinococcales</taxon>
        <taxon>Deinococcaceae</taxon>
        <taxon>Deinococcus</taxon>
    </lineage>
</organism>
<gene>
    <name evidence="2" type="ORF">GLX28_15965</name>
</gene>
<evidence type="ECO:0000256" key="1">
    <source>
        <dbReference type="SAM" id="MobiDB-lite"/>
    </source>
</evidence>
<proteinExistence type="predicted"/>
<sequence>MRHLHLLNLDLQVELPAPLHAHLHTLFARPPLTSPRHPARLTHRHGRPAHRHPGRLLHTHTGAVCTAATSDTELWIYGTHQDVHLTLTTQPHIEVWSEHTTPDDPLPLALLELLRSTGLLPLRAAASAVPGGATALLGQPSGRTTTLVSEIISGARPICDDLALYQPSTGHLIGLDSGLHCPPDTLARLQAHVPTLRGLPASTGHTFVPWTTLTTPADTHAPLVAACVVRPGDQRPPGEYDLPASRRLMALWAAAELPLRPASHTWTMAVLSRLASQLIWSELVLPPEPPCHPPDHEPQRRRPTRDTP</sequence>
<name>A0A6I4YMN0_9DEIO</name>
<reference evidence="2 3" key="1">
    <citation type="submission" date="2019-11" db="EMBL/GenBank/DDBJ databases">
        <title>Genome sequence of Deinococcus xianganensis Y35, AI-2 producing algicidal bacterium, isolated from lake water.</title>
        <authorList>
            <person name="Li Y."/>
        </authorList>
    </citation>
    <scope>NUCLEOTIDE SEQUENCE [LARGE SCALE GENOMIC DNA]</scope>
    <source>
        <strain evidence="2 3">Y35</strain>
    </source>
</reference>
<feature type="compositionally biased region" description="Basic and acidic residues" evidence="1">
    <location>
        <begin position="293"/>
        <end position="308"/>
    </location>
</feature>
<evidence type="ECO:0000313" key="2">
    <source>
        <dbReference type="EMBL" id="MXV21126.1"/>
    </source>
</evidence>
<accession>A0A6I4YMN0</accession>
<protein>
    <submittedName>
        <fullName evidence="2">Uncharacterized protein</fullName>
    </submittedName>
</protein>
<dbReference type="AlphaFoldDB" id="A0A6I4YMN0"/>
<dbReference type="EMBL" id="WVHK01000075">
    <property type="protein sequence ID" value="MXV21126.1"/>
    <property type="molecule type" value="Genomic_DNA"/>
</dbReference>